<dbReference type="Gene3D" id="2.60.40.60">
    <property type="entry name" value="Cadherins"/>
    <property type="match status" value="14"/>
</dbReference>
<feature type="domain" description="Cadherin" evidence="11">
    <location>
        <begin position="356"/>
        <end position="476"/>
    </location>
</feature>
<keyword evidence="5 9" id="KW-1133">Transmembrane helix</keyword>
<feature type="domain" description="Cadherin" evidence="11">
    <location>
        <begin position="477"/>
        <end position="578"/>
    </location>
</feature>
<evidence type="ECO:0000256" key="8">
    <source>
        <dbReference type="PROSITE-ProRule" id="PRU00043"/>
    </source>
</evidence>
<sequence>MWWVEVLAVLLGAIGSSHSAVNNAPLFIPGGDMAKFALPESTKVGTPVYRLQGTDPEGSPVHYSISGQHFEVDRKTGIVSLIKPLDREANDIIEVIISITDDWVSGAEPNTVSLRREIPVMDVNDNAPEFVGRPYSVVLPENTKPGTQIYSNISVMDADAAQNAEIVISCVSGGCDTFAISTEKIGDGHYRGILSLRKPLDFEMTSSYSLALRATDLSNSNPLTATANVAISVTDVQDQPPIFLNAPYSTSLQENTSPGFQVLQIVAKDGDSGDSRSIALSLEGDTLNYFKLVRNTLVTSHIPIDREDPLILQNGGVYTFTVKATELINNELPGDFAEETVTIVVTDVDDQIPEFNHPRFEINVPENVAIGTPLPGLNMVVSDRDLGDNARYSLAIRSNDRRATDWFDVEPAEAHGRTPVVVRLKDNSGLDYDSGVRQVQFTIAAYVQTKEGEKHAVSSSDVLVNILDANDNSPIFNKPSYTFTIPENQPVITKISEIQAVDRDSGEFGKLTYSLRGFGINKFSTDAHNGNLYLIGKLDYETQKSYSLSLEAKDGGGKVSTVSILVSLTDVNDNAPVWESPQYQRTVREGATSFQPQFFVRALDADKDGNSVISYKILTGNSDFLEVDESTGEIRINSPASSSHTSRGQYEMVVRAFDDGTPQLHSDVHIFVRVGVPGNQRPVFRGAPYNVTLPETAKTGQLVVTVKATDPDGPDAAVFYKIANGADNFQINKTSGAITVAPAAILDPDVTLTSRYTVTVLAVDNGTPVRETAQTIVTVNIEDVNNKPPYFLLDANYARHISEKAELGKTVITVKAIDPDSDADIEYRIFDVRASHKSGVLINRSNNYDFTKAFKIDSKTGDIKVNQHLNYQATAVVILGVEAVDKNAAVGKETQRATVEVTIYIQAFDEQIPKFTVGGWTAFMPIVNVTIQEEKPIGSSVLQLTAYDPADFAPVTKFSLIPPVPSSISMDTTGGVTIMQRLDYETMQERTITFRVQAHSNHNGIRHSLADVILNVEDINDHTPEFARTLYDGDVSESAAVGTTVLQVKAIDGDIANTSSGFGDIVYSLSGESQAMFDIDNRTGVITVSKKGLIDRESQSVLRLTAIASDTPQGGANQRRSSVPVIINVGDVNDNKPVFSMTEYSAVVLENVRQGTSVVNVTATDLDTGPGGTVEYEIVLDSEAAGLFMINRTTGEIVTRTALTGKGRTDPYSITVRAQDEGEPSLFSDVAINIIIGDVVANDGIPVFLHPTIDEMAYISENSSIGSPVFRAIASDPDDPNSLEGQIRYSFLSDGMDSLAFKIDAITGLITTNDYLDREVKSNYSVILIAQDSGMVPQHTTRQLRISVTDIDDNKPIFKRAIEDPPIEFTAIEESPSGTMVGIVSAVDIDVGENAKIDYLITYGNEDNLFSLTRLDNNSAMLNVSGRIDRESYAHHVIAVKCFKASTRPLGLRKIYNKYDLSEIQIIIKVIDTDDNLPSFIKHNTTVGVRTNVAVDSLLHTIQAIDEDVDAAPIFYDIESIQYTPPSGVVHRQFPVNVSLFNLFTLDNKTGELRTAANMANFYDGYFTIKVSASNRETDGRIFTDIKVYVVRDRGLMKFIFSQPPGEVRQSLSDFKNEVEQILGNPISLNIYDTQFLAKRDGSLDFSATSSCFQLVGVRTFDVKEMEKIMALEYNPQMDVVYKKYNVQSVQRCAPHLAKAEVTWVQLCVLGIAAFIGIASLISGCVLCCTYNRWQRIR</sequence>
<feature type="domain" description="Cadherin" evidence="11">
    <location>
        <begin position="1027"/>
        <end position="1139"/>
    </location>
</feature>
<feature type="domain" description="Cadherin" evidence="11">
    <location>
        <begin position="685"/>
        <end position="791"/>
    </location>
</feature>
<feature type="signal peptide" evidence="10">
    <location>
        <begin position="1"/>
        <end position="19"/>
    </location>
</feature>
<dbReference type="InterPro" id="IPR020894">
    <property type="entry name" value="Cadherin_CS"/>
</dbReference>
<feature type="domain" description="Cadherin" evidence="11">
    <location>
        <begin position="1363"/>
        <end position="1480"/>
    </location>
</feature>
<keyword evidence="7" id="KW-0325">Glycoprotein</keyword>
<dbReference type="PANTHER" id="PTHR24028:SF263">
    <property type="entry name" value="CADHERIN-RELATED FAMILY MEMBER 1"/>
    <property type="match status" value="1"/>
</dbReference>
<name>A0ABN7AMJ3_9HEMI</name>
<dbReference type="EMBL" id="AP028912">
    <property type="protein sequence ID" value="BES93462.1"/>
    <property type="molecule type" value="Genomic_DNA"/>
</dbReference>
<proteinExistence type="predicted"/>
<dbReference type="PANTHER" id="PTHR24028">
    <property type="entry name" value="CADHERIN-87A"/>
    <property type="match status" value="1"/>
</dbReference>
<feature type="chain" id="PRO_5045634819" evidence="10">
    <location>
        <begin position="20"/>
        <end position="1738"/>
    </location>
</feature>
<feature type="domain" description="Cadherin" evidence="11">
    <location>
        <begin position="923"/>
        <end position="1026"/>
    </location>
</feature>
<evidence type="ECO:0000256" key="5">
    <source>
        <dbReference type="ARBA" id="ARBA00022989"/>
    </source>
</evidence>
<keyword evidence="4 8" id="KW-0106">Calcium</keyword>
<dbReference type="SUPFAM" id="SSF49313">
    <property type="entry name" value="Cadherin-like"/>
    <property type="match status" value="14"/>
</dbReference>
<evidence type="ECO:0000259" key="11">
    <source>
        <dbReference type="PROSITE" id="PS50268"/>
    </source>
</evidence>
<dbReference type="PROSITE" id="PS00232">
    <property type="entry name" value="CADHERIN_1"/>
    <property type="match status" value="5"/>
</dbReference>
<dbReference type="InterPro" id="IPR050174">
    <property type="entry name" value="Protocadherin/Cadherin-CA"/>
</dbReference>
<evidence type="ECO:0000256" key="2">
    <source>
        <dbReference type="ARBA" id="ARBA00022692"/>
    </source>
</evidence>
<dbReference type="SMART" id="SM00112">
    <property type="entry name" value="CA"/>
    <property type="match status" value="13"/>
</dbReference>
<evidence type="ECO:0000256" key="7">
    <source>
        <dbReference type="ARBA" id="ARBA00023180"/>
    </source>
</evidence>
<evidence type="ECO:0000256" key="4">
    <source>
        <dbReference type="ARBA" id="ARBA00022837"/>
    </source>
</evidence>
<dbReference type="InterPro" id="IPR002126">
    <property type="entry name" value="Cadherin-like_dom"/>
</dbReference>
<dbReference type="InterPro" id="IPR015919">
    <property type="entry name" value="Cadherin-like_sf"/>
</dbReference>
<gene>
    <name evidence="12" type="ORF">NTJ_06271</name>
</gene>
<keyword evidence="10" id="KW-0732">Signal</keyword>
<feature type="domain" description="Cadherin" evidence="11">
    <location>
        <begin position="793"/>
        <end position="915"/>
    </location>
</feature>
<dbReference type="Pfam" id="PF00028">
    <property type="entry name" value="Cadherin"/>
    <property type="match status" value="10"/>
</dbReference>
<reference evidence="12 13" key="1">
    <citation type="submission" date="2023-09" db="EMBL/GenBank/DDBJ databases">
        <title>Nesidiocoris tenuis whole genome shotgun sequence.</title>
        <authorList>
            <person name="Shibata T."/>
            <person name="Shimoda M."/>
            <person name="Kobayashi T."/>
            <person name="Uehara T."/>
        </authorList>
    </citation>
    <scope>NUCLEOTIDE SEQUENCE [LARGE SCALE GENOMIC DNA]</scope>
    <source>
        <strain evidence="12 13">Japan</strain>
    </source>
</reference>
<accession>A0ABN7AMJ3</accession>
<feature type="domain" description="Cadherin" evidence="11">
    <location>
        <begin position="244"/>
        <end position="355"/>
    </location>
</feature>
<feature type="domain" description="Cadherin" evidence="11">
    <location>
        <begin position="579"/>
        <end position="684"/>
    </location>
</feature>
<keyword evidence="3" id="KW-0677">Repeat</keyword>
<dbReference type="PROSITE" id="PS50268">
    <property type="entry name" value="CADHERIN_2"/>
    <property type="match status" value="13"/>
</dbReference>
<organism evidence="12 13">
    <name type="scientific">Nesidiocoris tenuis</name>
    <dbReference type="NCBI Taxonomy" id="355587"/>
    <lineage>
        <taxon>Eukaryota</taxon>
        <taxon>Metazoa</taxon>
        <taxon>Ecdysozoa</taxon>
        <taxon>Arthropoda</taxon>
        <taxon>Hexapoda</taxon>
        <taxon>Insecta</taxon>
        <taxon>Pterygota</taxon>
        <taxon>Neoptera</taxon>
        <taxon>Paraneoptera</taxon>
        <taxon>Hemiptera</taxon>
        <taxon>Heteroptera</taxon>
        <taxon>Panheteroptera</taxon>
        <taxon>Cimicomorpha</taxon>
        <taxon>Miridae</taxon>
        <taxon>Dicyphina</taxon>
        <taxon>Nesidiocoris</taxon>
    </lineage>
</organism>
<dbReference type="CDD" id="cd11304">
    <property type="entry name" value="Cadherin_repeat"/>
    <property type="match status" value="13"/>
</dbReference>
<keyword evidence="13" id="KW-1185">Reference proteome</keyword>
<evidence type="ECO:0000256" key="1">
    <source>
        <dbReference type="ARBA" id="ARBA00004167"/>
    </source>
</evidence>
<protein>
    <submittedName>
        <fullName evidence="12">Cadherin domain</fullName>
    </submittedName>
</protein>
<evidence type="ECO:0000313" key="13">
    <source>
        <dbReference type="Proteomes" id="UP001307889"/>
    </source>
</evidence>
<keyword evidence="2 9" id="KW-0812">Transmembrane</keyword>
<feature type="domain" description="Cadherin" evidence="11">
    <location>
        <begin position="38"/>
        <end position="130"/>
    </location>
</feature>
<evidence type="ECO:0000256" key="10">
    <source>
        <dbReference type="SAM" id="SignalP"/>
    </source>
</evidence>
<keyword evidence="6 9" id="KW-0472">Membrane</keyword>
<evidence type="ECO:0000256" key="3">
    <source>
        <dbReference type="ARBA" id="ARBA00022737"/>
    </source>
</evidence>
<evidence type="ECO:0000313" key="12">
    <source>
        <dbReference type="EMBL" id="BES93462.1"/>
    </source>
</evidence>
<dbReference type="Proteomes" id="UP001307889">
    <property type="component" value="Chromosome 4"/>
</dbReference>
<feature type="domain" description="Cadherin" evidence="11">
    <location>
        <begin position="1140"/>
        <end position="1248"/>
    </location>
</feature>
<evidence type="ECO:0000256" key="9">
    <source>
        <dbReference type="SAM" id="Phobius"/>
    </source>
</evidence>
<feature type="domain" description="Cadherin" evidence="11">
    <location>
        <begin position="1259"/>
        <end position="1358"/>
    </location>
</feature>
<comment type="subcellular location">
    <subcellularLocation>
        <location evidence="1">Membrane</location>
        <topology evidence="1">Single-pass membrane protein</topology>
    </subcellularLocation>
</comment>
<feature type="domain" description="Cadherin" evidence="11">
    <location>
        <begin position="131"/>
        <end position="243"/>
    </location>
</feature>
<feature type="transmembrane region" description="Helical" evidence="9">
    <location>
        <begin position="1704"/>
        <end position="1729"/>
    </location>
</feature>
<dbReference type="PRINTS" id="PR00205">
    <property type="entry name" value="CADHERIN"/>
</dbReference>
<evidence type="ECO:0000256" key="6">
    <source>
        <dbReference type="ARBA" id="ARBA00023136"/>
    </source>
</evidence>